<protein>
    <submittedName>
        <fullName evidence="7">Flagellar hook-associated protein 3</fullName>
    </submittedName>
</protein>
<keyword evidence="4" id="KW-0975">Bacterial flagellum</keyword>
<evidence type="ECO:0000256" key="2">
    <source>
        <dbReference type="ARBA" id="ARBA00004613"/>
    </source>
</evidence>
<comment type="subcellular location">
    <subcellularLocation>
        <location evidence="1">Bacterial flagellum</location>
    </subcellularLocation>
    <subcellularLocation>
        <location evidence="2">Secreted</location>
    </subcellularLocation>
</comment>
<keyword evidence="7" id="KW-0282">Flagellum</keyword>
<sequence>MRISTSQYFGMNVQTMDDQQSTLAQLYQQLASGVSLATPSDNPVGAAQAVQLSMQGAALSQYSSNQNTALQALQSEDGSLSSVNNVLTTINTLLVRAGDGSLNDGDRGDIATQLQGIRSQLMGLANGTDGSGNYLYAGYQASTPPFSVDPSGAVQYNGDDGIQHVQVTGTRNIAIGDTGRDVFLGISPAGSSPVTAGNSANTGSGTIGNVSVSNPTDPTNQDKYTINFTSATTYTITDVTASTTSAPQTYAAGQAITLGGGGQNVTISGAPNAGDSFSVTPAAQSSTDVFANLDSVIAALQTPVSGTGGQANLTNALGTAMTQLHNTMNNVTSIQTSVGGREQEIEALQTVTQTNSLQTSSNLADLTQTDLTSVISKYTMTQFSLQAAQQGFSMIQKLSLFDYIGN</sequence>
<feature type="domain" description="Flagellin N-terminal" evidence="6">
    <location>
        <begin position="11"/>
        <end position="140"/>
    </location>
</feature>
<dbReference type="EMBL" id="VOQS01000001">
    <property type="protein sequence ID" value="TXC88227.1"/>
    <property type="molecule type" value="Genomic_DNA"/>
</dbReference>
<evidence type="ECO:0000256" key="1">
    <source>
        <dbReference type="ARBA" id="ARBA00004365"/>
    </source>
</evidence>
<accession>A0A5C6VSS1</accession>
<dbReference type="PANTHER" id="PTHR42792:SF1">
    <property type="entry name" value="FLAGELLAR HOOK-ASSOCIATED PROTEIN 3"/>
    <property type="match status" value="1"/>
</dbReference>
<dbReference type="InterPro" id="IPR013384">
    <property type="entry name" value="Flagell_FlgL"/>
</dbReference>
<dbReference type="GO" id="GO:0071973">
    <property type="term" value="P:bacterial-type flagellum-dependent cell motility"/>
    <property type="evidence" value="ECO:0007669"/>
    <property type="project" value="InterPro"/>
</dbReference>
<dbReference type="InterPro" id="IPR001492">
    <property type="entry name" value="Flagellin"/>
</dbReference>
<dbReference type="GO" id="GO:0005576">
    <property type="term" value="C:extracellular region"/>
    <property type="evidence" value="ECO:0007669"/>
    <property type="project" value="UniProtKB-SubCell"/>
</dbReference>
<evidence type="ECO:0000256" key="3">
    <source>
        <dbReference type="ARBA" id="ARBA00005709"/>
    </source>
</evidence>
<evidence type="ECO:0000259" key="6">
    <source>
        <dbReference type="Pfam" id="PF00669"/>
    </source>
</evidence>
<comment type="caution">
    <text evidence="7">The sequence shown here is derived from an EMBL/GenBank/DDBJ whole genome shotgun (WGS) entry which is preliminary data.</text>
</comment>
<dbReference type="Pfam" id="PF00669">
    <property type="entry name" value="Flagellin_N"/>
    <property type="match status" value="1"/>
</dbReference>
<evidence type="ECO:0000256" key="4">
    <source>
        <dbReference type="ARBA" id="ARBA00023143"/>
    </source>
</evidence>
<dbReference type="GO" id="GO:0009424">
    <property type="term" value="C:bacterial-type flagellum hook"/>
    <property type="evidence" value="ECO:0007669"/>
    <property type="project" value="InterPro"/>
</dbReference>
<keyword evidence="7" id="KW-0969">Cilium</keyword>
<evidence type="ECO:0000313" key="7">
    <source>
        <dbReference type="EMBL" id="TXC88227.1"/>
    </source>
</evidence>
<dbReference type="Proteomes" id="UP000321776">
    <property type="component" value="Unassembled WGS sequence"/>
</dbReference>
<dbReference type="NCBIfam" id="TIGR02550">
    <property type="entry name" value="flagell_flgL"/>
    <property type="match status" value="1"/>
</dbReference>
<comment type="similarity">
    <text evidence="3">Belongs to the bacterial flagellin family.</text>
</comment>
<dbReference type="AlphaFoldDB" id="A0A5C6VSS1"/>
<reference evidence="7 8" key="1">
    <citation type="journal article" date="2018" name="Int. J. Syst. Evol. Microbiol.">
        <title>Paraburkholderia azotifigens sp. nov., a nitrogen-fixing bacterium isolated from paddy soil.</title>
        <authorList>
            <person name="Choi G.M."/>
            <person name="Im W.T."/>
        </authorList>
    </citation>
    <scope>NUCLEOTIDE SEQUENCE [LARGE SCALE GENOMIC DNA]</scope>
    <source>
        <strain evidence="7 8">NF 2-5-3</strain>
    </source>
</reference>
<feature type="region of interest" description="Disordered" evidence="5">
    <location>
        <begin position="196"/>
        <end position="218"/>
    </location>
</feature>
<dbReference type="PANTHER" id="PTHR42792">
    <property type="entry name" value="FLAGELLIN"/>
    <property type="match status" value="1"/>
</dbReference>
<gene>
    <name evidence="7" type="primary">flgL</name>
    <name evidence="7" type="ORF">FRZ40_11905</name>
</gene>
<dbReference type="Gene3D" id="1.20.1330.10">
    <property type="entry name" value="f41 fragment of flagellin, N-terminal domain"/>
    <property type="match status" value="1"/>
</dbReference>
<organism evidence="7 8">
    <name type="scientific">Paraburkholderia azotifigens</name>
    <dbReference type="NCBI Taxonomy" id="2057004"/>
    <lineage>
        <taxon>Bacteria</taxon>
        <taxon>Pseudomonadati</taxon>
        <taxon>Pseudomonadota</taxon>
        <taxon>Betaproteobacteria</taxon>
        <taxon>Burkholderiales</taxon>
        <taxon>Burkholderiaceae</taxon>
        <taxon>Paraburkholderia</taxon>
    </lineage>
</organism>
<proteinExistence type="inferred from homology"/>
<dbReference type="RefSeq" id="WP_147234221.1">
    <property type="nucleotide sequence ID" value="NZ_VOQS01000001.1"/>
</dbReference>
<name>A0A5C6VSS1_9BURK</name>
<dbReference type="SUPFAM" id="SSF64518">
    <property type="entry name" value="Phase 1 flagellin"/>
    <property type="match status" value="1"/>
</dbReference>
<dbReference type="GO" id="GO:0005198">
    <property type="term" value="F:structural molecule activity"/>
    <property type="evidence" value="ECO:0007669"/>
    <property type="project" value="InterPro"/>
</dbReference>
<dbReference type="InterPro" id="IPR001029">
    <property type="entry name" value="Flagellin_N"/>
</dbReference>
<keyword evidence="7" id="KW-0966">Cell projection</keyword>
<evidence type="ECO:0000313" key="8">
    <source>
        <dbReference type="Proteomes" id="UP000321776"/>
    </source>
</evidence>
<evidence type="ECO:0000256" key="5">
    <source>
        <dbReference type="SAM" id="MobiDB-lite"/>
    </source>
</evidence>